<proteinExistence type="predicted"/>
<protein>
    <submittedName>
        <fullName evidence="1">Uncharacterized protein</fullName>
    </submittedName>
</protein>
<gene>
    <name evidence="1" type="ORF">AWB74_08196</name>
</gene>
<comment type="caution">
    <text evidence="1">The sequence shown here is derived from an EMBL/GenBank/DDBJ whole genome shotgun (WGS) entry which is preliminary data.</text>
</comment>
<sequence>MASQPTQDVALWFCLNTLGGGFNVEAVRHMKNGANDGGVTIRFQHALDKRAVDFDAAQRVTLEEAKRRIAGPKVVEAGMCPDRVEVRVP</sequence>
<dbReference type="EMBL" id="FCOM02000097">
    <property type="protein sequence ID" value="SAL87635.1"/>
    <property type="molecule type" value="Genomic_DNA"/>
</dbReference>
<reference evidence="1" key="1">
    <citation type="submission" date="2016-01" db="EMBL/GenBank/DDBJ databases">
        <authorList>
            <person name="Peeters C."/>
        </authorList>
    </citation>
    <scope>NUCLEOTIDE SEQUENCE [LARGE SCALE GENOMIC DNA]</scope>
    <source>
        <strain evidence="1">LMG 29317</strain>
    </source>
</reference>
<keyword evidence="2" id="KW-1185">Reference proteome</keyword>
<name>A0A158L316_9BURK</name>
<organism evidence="1 2">
    <name type="scientific">Caballeronia arvi</name>
    <dbReference type="NCBI Taxonomy" id="1777135"/>
    <lineage>
        <taxon>Bacteria</taxon>
        <taxon>Pseudomonadati</taxon>
        <taxon>Pseudomonadota</taxon>
        <taxon>Betaproteobacteria</taxon>
        <taxon>Burkholderiales</taxon>
        <taxon>Burkholderiaceae</taxon>
        <taxon>Caballeronia</taxon>
    </lineage>
</organism>
<dbReference type="AlphaFoldDB" id="A0A158L316"/>
<evidence type="ECO:0000313" key="1">
    <source>
        <dbReference type="EMBL" id="SAL87635.1"/>
    </source>
</evidence>
<accession>A0A158L316</accession>
<evidence type="ECO:0000313" key="2">
    <source>
        <dbReference type="Proteomes" id="UP000055019"/>
    </source>
</evidence>
<dbReference type="Proteomes" id="UP000055019">
    <property type="component" value="Unassembled WGS sequence"/>
</dbReference>